<organism evidence="2 3">
    <name type="scientific">Pleurodeles waltl</name>
    <name type="common">Iberian ribbed newt</name>
    <dbReference type="NCBI Taxonomy" id="8319"/>
    <lineage>
        <taxon>Eukaryota</taxon>
        <taxon>Metazoa</taxon>
        <taxon>Chordata</taxon>
        <taxon>Craniata</taxon>
        <taxon>Vertebrata</taxon>
        <taxon>Euteleostomi</taxon>
        <taxon>Amphibia</taxon>
        <taxon>Batrachia</taxon>
        <taxon>Caudata</taxon>
        <taxon>Salamandroidea</taxon>
        <taxon>Salamandridae</taxon>
        <taxon>Pleurodelinae</taxon>
        <taxon>Pleurodeles</taxon>
    </lineage>
</organism>
<name>A0AAV7PID4_PLEWA</name>
<dbReference type="AlphaFoldDB" id="A0AAV7PID4"/>
<dbReference type="Proteomes" id="UP001066276">
    <property type="component" value="Chromosome 7"/>
</dbReference>
<evidence type="ECO:0000313" key="3">
    <source>
        <dbReference type="Proteomes" id="UP001066276"/>
    </source>
</evidence>
<evidence type="ECO:0000313" key="2">
    <source>
        <dbReference type="EMBL" id="KAJ1127132.1"/>
    </source>
</evidence>
<keyword evidence="3" id="KW-1185">Reference proteome</keyword>
<gene>
    <name evidence="2" type="ORF">NDU88_005535</name>
</gene>
<comment type="caution">
    <text evidence="2">The sequence shown here is derived from an EMBL/GenBank/DDBJ whole genome shotgun (WGS) entry which is preliminary data.</text>
</comment>
<feature type="region of interest" description="Disordered" evidence="1">
    <location>
        <begin position="76"/>
        <end position="115"/>
    </location>
</feature>
<reference evidence="2" key="1">
    <citation type="journal article" date="2022" name="bioRxiv">
        <title>Sequencing and chromosome-scale assembly of the giantPleurodeles waltlgenome.</title>
        <authorList>
            <person name="Brown T."/>
            <person name="Elewa A."/>
            <person name="Iarovenko S."/>
            <person name="Subramanian E."/>
            <person name="Araus A.J."/>
            <person name="Petzold A."/>
            <person name="Susuki M."/>
            <person name="Suzuki K.-i.T."/>
            <person name="Hayashi T."/>
            <person name="Toyoda A."/>
            <person name="Oliveira C."/>
            <person name="Osipova E."/>
            <person name="Leigh N.D."/>
            <person name="Simon A."/>
            <person name="Yun M.H."/>
        </authorList>
    </citation>
    <scope>NUCLEOTIDE SEQUENCE</scope>
    <source>
        <strain evidence="2">20211129_DDA</strain>
        <tissue evidence="2">Liver</tissue>
    </source>
</reference>
<evidence type="ECO:0000256" key="1">
    <source>
        <dbReference type="SAM" id="MobiDB-lite"/>
    </source>
</evidence>
<dbReference type="EMBL" id="JANPWB010000011">
    <property type="protein sequence ID" value="KAJ1127132.1"/>
    <property type="molecule type" value="Genomic_DNA"/>
</dbReference>
<accession>A0AAV7PID4</accession>
<protein>
    <submittedName>
        <fullName evidence="2">Uncharacterized protein</fullName>
    </submittedName>
</protein>
<proteinExistence type="predicted"/>
<sequence length="115" mass="12532">MPDNPLKMDTKLETKPLKQSEGYTLTIRNSSLVSLQPLSPPPYPEDMLPTKVAQVTKDTTTKELIKAVAQIHGLPQWPRTGLDTSEAGLKPSSKDAGSQFEHLPNVVNDLPLDGS</sequence>